<accession>A0ABU9YTT2</accession>
<sequence length="410" mass="43899">MSASHGLWATRESRMAVIIIEEPRRRKAGPPPGMALFSLGLRPFYLLAAALAATLIPLWLLLITGWLRLEPALPALIWHGHEMIFGFAAAVIVGFLFTAVGNWTGQAMPRGKPLAALALLWLAARVAMLSGPHGLAAVLDLAFLPLAALAIAPALWRARQRRNYFLPLMLLLLTAANALVHAAVAGWLAVSPPLGLHLAVALVTMLETVIAGRIVPGFTASGGRALVWRDARVESAALALTGGALLAWALDASAVLCAALALPAALAQIVRCQGWRPQASLGKPLLWSLHLAHAWILVALLLLAASPWWPAAHSAVLHVLTVGAMAGLILAMITRTALGHTGRMLRVDWLEATAYGALVLAVLARVLPVLLWPAAYISGLWLAALVWSFAFLLYLWRYGPILCRHRLDRA</sequence>
<feature type="transmembrane region" description="Helical" evidence="1">
    <location>
        <begin position="245"/>
        <end position="266"/>
    </location>
</feature>
<evidence type="ECO:0000256" key="1">
    <source>
        <dbReference type="SAM" id="Phobius"/>
    </source>
</evidence>
<dbReference type="InterPro" id="IPR010266">
    <property type="entry name" value="NnrS"/>
</dbReference>
<keyword evidence="1" id="KW-1133">Transmembrane helix</keyword>
<reference evidence="2 3" key="1">
    <citation type="journal article" date="2018" name="Int. J. Syst. Evol. Microbiol.">
        <title>Uliginosibacterium sediminicola sp. nov., isolated from freshwater sediment.</title>
        <authorList>
            <person name="Hwang W.M."/>
            <person name="Kim S.M."/>
            <person name="Kang K."/>
            <person name="Ahn T.Y."/>
        </authorList>
    </citation>
    <scope>NUCLEOTIDE SEQUENCE [LARGE SCALE GENOMIC DNA]</scope>
    <source>
        <strain evidence="2 3">M1-21</strain>
    </source>
</reference>
<feature type="transmembrane region" description="Helical" evidence="1">
    <location>
        <begin position="44"/>
        <end position="63"/>
    </location>
</feature>
<gene>
    <name evidence="2" type="ORF">ABDB84_01500</name>
</gene>
<feature type="transmembrane region" description="Helical" evidence="1">
    <location>
        <begin position="83"/>
        <end position="102"/>
    </location>
</feature>
<comment type="caution">
    <text evidence="2">The sequence shown here is derived from an EMBL/GenBank/DDBJ whole genome shotgun (WGS) entry which is preliminary data.</text>
</comment>
<dbReference type="Pfam" id="PF05940">
    <property type="entry name" value="NnrS"/>
    <property type="match status" value="1"/>
</dbReference>
<keyword evidence="1" id="KW-0812">Transmembrane</keyword>
<feature type="transmembrane region" description="Helical" evidence="1">
    <location>
        <begin position="374"/>
        <end position="396"/>
    </location>
</feature>
<feature type="transmembrane region" description="Helical" evidence="1">
    <location>
        <begin position="349"/>
        <end position="368"/>
    </location>
</feature>
<feature type="transmembrane region" description="Helical" evidence="1">
    <location>
        <begin position="137"/>
        <end position="156"/>
    </location>
</feature>
<evidence type="ECO:0000313" key="3">
    <source>
        <dbReference type="Proteomes" id="UP001410394"/>
    </source>
</evidence>
<evidence type="ECO:0000313" key="2">
    <source>
        <dbReference type="EMBL" id="MEN3067131.1"/>
    </source>
</evidence>
<dbReference type="RefSeq" id="WP_345917899.1">
    <property type="nucleotide sequence ID" value="NZ_JBDIVE010000001.1"/>
</dbReference>
<dbReference type="Proteomes" id="UP001410394">
    <property type="component" value="Unassembled WGS sequence"/>
</dbReference>
<protein>
    <submittedName>
        <fullName evidence="2">NnrS family protein</fullName>
    </submittedName>
</protein>
<organism evidence="2 3">
    <name type="scientific">Uliginosibacterium sediminicola</name>
    <dbReference type="NCBI Taxonomy" id="2024550"/>
    <lineage>
        <taxon>Bacteria</taxon>
        <taxon>Pseudomonadati</taxon>
        <taxon>Pseudomonadota</taxon>
        <taxon>Betaproteobacteria</taxon>
        <taxon>Rhodocyclales</taxon>
        <taxon>Zoogloeaceae</taxon>
        <taxon>Uliginosibacterium</taxon>
    </lineage>
</organism>
<feature type="transmembrane region" description="Helical" evidence="1">
    <location>
        <begin position="168"/>
        <end position="190"/>
    </location>
</feature>
<keyword evidence="3" id="KW-1185">Reference proteome</keyword>
<feature type="transmembrane region" description="Helical" evidence="1">
    <location>
        <begin position="315"/>
        <end position="337"/>
    </location>
</feature>
<proteinExistence type="predicted"/>
<feature type="transmembrane region" description="Helical" evidence="1">
    <location>
        <begin position="287"/>
        <end position="309"/>
    </location>
</feature>
<dbReference type="EMBL" id="JBDIVE010000001">
    <property type="protein sequence ID" value="MEN3067131.1"/>
    <property type="molecule type" value="Genomic_DNA"/>
</dbReference>
<feature type="transmembrane region" description="Helical" evidence="1">
    <location>
        <begin position="114"/>
        <end position="131"/>
    </location>
</feature>
<keyword evidence="1" id="KW-0472">Membrane</keyword>
<name>A0ABU9YTT2_9RHOO</name>